<comment type="caution">
    <text evidence="3">The sequence shown here is derived from an EMBL/GenBank/DDBJ whole genome shotgun (WGS) entry which is preliminary data.</text>
</comment>
<dbReference type="RefSeq" id="WP_142107457.1">
    <property type="nucleotide sequence ID" value="NZ_VFPH01000003.1"/>
</dbReference>
<dbReference type="OrthoDB" id="9803476at2"/>
<dbReference type="AlphaFoldDB" id="A0A543FQV6"/>
<feature type="domain" description="Activator of Hsp90 ATPase homologue 1/2-like C-terminal" evidence="2">
    <location>
        <begin position="14"/>
        <end position="138"/>
    </location>
</feature>
<keyword evidence="4" id="KW-1185">Reference proteome</keyword>
<gene>
    <name evidence="3" type="ORF">FB388_7675</name>
</gene>
<protein>
    <submittedName>
        <fullName evidence="3">Uncharacterized protein YndB with AHSA1/START domain</fullName>
    </submittedName>
</protein>
<name>A0A543FQV6_9PSEU</name>
<dbReference type="InterPro" id="IPR023393">
    <property type="entry name" value="START-like_dom_sf"/>
</dbReference>
<comment type="similarity">
    <text evidence="1">Belongs to the AHA1 family.</text>
</comment>
<proteinExistence type="inferred from homology"/>
<evidence type="ECO:0000313" key="3">
    <source>
        <dbReference type="EMBL" id="TQM36218.1"/>
    </source>
</evidence>
<dbReference type="InterPro" id="IPR013538">
    <property type="entry name" value="ASHA1/2-like_C"/>
</dbReference>
<dbReference type="SUPFAM" id="SSF55961">
    <property type="entry name" value="Bet v1-like"/>
    <property type="match status" value="1"/>
</dbReference>
<accession>A0A543FQV6</accession>
<sequence>MSADRIESDTLIDASLATVWSLVATPAFWVADEASVAGTVAEEGASLVAKNPNVGEVSVRVEKVEPPTYVAYRWASAFPGEELRADNSTLVEFMLSTEDGKTRLRVVESGFATLGTSEELRDKTVRFNTDGWSQVFDVVRKRAEEPSM</sequence>
<dbReference type="Gene3D" id="3.30.530.20">
    <property type="match status" value="1"/>
</dbReference>
<evidence type="ECO:0000259" key="2">
    <source>
        <dbReference type="Pfam" id="PF08327"/>
    </source>
</evidence>
<organism evidence="3 4">
    <name type="scientific">Pseudonocardia cypriaca</name>
    <dbReference type="NCBI Taxonomy" id="882449"/>
    <lineage>
        <taxon>Bacteria</taxon>
        <taxon>Bacillati</taxon>
        <taxon>Actinomycetota</taxon>
        <taxon>Actinomycetes</taxon>
        <taxon>Pseudonocardiales</taxon>
        <taxon>Pseudonocardiaceae</taxon>
        <taxon>Pseudonocardia</taxon>
    </lineage>
</organism>
<evidence type="ECO:0000256" key="1">
    <source>
        <dbReference type="ARBA" id="ARBA00006817"/>
    </source>
</evidence>
<evidence type="ECO:0000313" key="4">
    <source>
        <dbReference type="Proteomes" id="UP000319818"/>
    </source>
</evidence>
<dbReference type="Proteomes" id="UP000319818">
    <property type="component" value="Unassembled WGS sequence"/>
</dbReference>
<reference evidence="3 4" key="1">
    <citation type="submission" date="2019-06" db="EMBL/GenBank/DDBJ databases">
        <title>Sequencing the genomes of 1000 actinobacteria strains.</title>
        <authorList>
            <person name="Klenk H.-P."/>
        </authorList>
    </citation>
    <scope>NUCLEOTIDE SEQUENCE [LARGE SCALE GENOMIC DNA]</scope>
    <source>
        <strain evidence="3 4">DSM 45511</strain>
    </source>
</reference>
<dbReference type="EMBL" id="VFPH01000003">
    <property type="protein sequence ID" value="TQM36218.1"/>
    <property type="molecule type" value="Genomic_DNA"/>
</dbReference>
<dbReference type="Pfam" id="PF08327">
    <property type="entry name" value="AHSA1"/>
    <property type="match status" value="1"/>
</dbReference>